<dbReference type="PANTHER" id="PTHR34883:SF15">
    <property type="entry name" value="EXTRACELLULAR SERINE-RICH PROTEIN"/>
    <property type="match status" value="1"/>
</dbReference>
<keyword evidence="2" id="KW-0732">Signal</keyword>
<dbReference type="AlphaFoldDB" id="A0A1L7WUF8"/>
<dbReference type="CDD" id="cd00920">
    <property type="entry name" value="Cupredoxin"/>
    <property type="match status" value="1"/>
</dbReference>
<protein>
    <recommendedName>
        <fullName evidence="5">Phytocyanin domain-containing protein</fullName>
    </recommendedName>
</protein>
<dbReference type="PANTHER" id="PTHR34883">
    <property type="entry name" value="SERINE-RICH PROTEIN, PUTATIVE-RELATED-RELATED"/>
    <property type="match status" value="1"/>
</dbReference>
<organism evidence="3 4">
    <name type="scientific">Phialocephala subalpina</name>
    <dbReference type="NCBI Taxonomy" id="576137"/>
    <lineage>
        <taxon>Eukaryota</taxon>
        <taxon>Fungi</taxon>
        <taxon>Dikarya</taxon>
        <taxon>Ascomycota</taxon>
        <taxon>Pezizomycotina</taxon>
        <taxon>Leotiomycetes</taxon>
        <taxon>Helotiales</taxon>
        <taxon>Mollisiaceae</taxon>
        <taxon>Phialocephala</taxon>
        <taxon>Phialocephala fortinii species complex</taxon>
    </lineage>
</organism>
<feature type="chain" id="PRO_5013154507" description="Phytocyanin domain-containing protein" evidence="2">
    <location>
        <begin position="19"/>
        <end position="240"/>
    </location>
</feature>
<feature type="signal peptide" evidence="2">
    <location>
        <begin position="1"/>
        <end position="18"/>
    </location>
</feature>
<proteinExistence type="predicted"/>
<dbReference type="InterPro" id="IPR052953">
    <property type="entry name" value="Ser-rich/MCO-related"/>
</dbReference>
<reference evidence="3 4" key="1">
    <citation type="submission" date="2016-03" db="EMBL/GenBank/DDBJ databases">
        <authorList>
            <person name="Ploux O."/>
        </authorList>
    </citation>
    <scope>NUCLEOTIDE SEQUENCE [LARGE SCALE GENOMIC DNA]</scope>
    <source>
        <strain evidence="3 4">UAMH 11012</strain>
    </source>
</reference>
<evidence type="ECO:0000256" key="1">
    <source>
        <dbReference type="SAM" id="MobiDB-lite"/>
    </source>
</evidence>
<keyword evidence="4" id="KW-1185">Reference proteome</keyword>
<evidence type="ECO:0008006" key="5">
    <source>
        <dbReference type="Google" id="ProtNLM"/>
    </source>
</evidence>
<evidence type="ECO:0000313" key="3">
    <source>
        <dbReference type="EMBL" id="CZR56414.1"/>
    </source>
</evidence>
<evidence type="ECO:0000256" key="2">
    <source>
        <dbReference type="SAM" id="SignalP"/>
    </source>
</evidence>
<dbReference type="STRING" id="576137.A0A1L7WUF8"/>
<dbReference type="InterPro" id="IPR008972">
    <property type="entry name" value="Cupredoxin"/>
</dbReference>
<dbReference type="Gene3D" id="2.60.40.420">
    <property type="entry name" value="Cupredoxins - blue copper proteins"/>
    <property type="match status" value="1"/>
</dbReference>
<feature type="region of interest" description="Disordered" evidence="1">
    <location>
        <begin position="165"/>
        <end position="185"/>
    </location>
</feature>
<dbReference type="OrthoDB" id="5415867at2759"/>
<accession>A0A1L7WUF8</accession>
<dbReference type="SUPFAM" id="SSF49503">
    <property type="entry name" value="Cupredoxins"/>
    <property type="match status" value="1"/>
</dbReference>
<evidence type="ECO:0000313" key="4">
    <source>
        <dbReference type="Proteomes" id="UP000184330"/>
    </source>
</evidence>
<sequence>MRVSYNIVTLAIAATANAATHDVAVGQFGLKYTPNTTYAAVGDTIIFSFYPMNHNVVSGPYDTPCRDGDGSGMYSGFIPSSEGIANRTFQITINNTDPIWFYCSKKGGGGHCTKGMVGVINPPSNTNQTLTQYAAGASNVKNTSYTEPGQVQLGAVIATSAYTNGTTTGGNGSNGTTGGAGASGNGSYTSPSVTFGGPVATGGSGSATSTGPATVATNAAAGVRAVGALVAAGGLAVALL</sequence>
<dbReference type="Proteomes" id="UP000184330">
    <property type="component" value="Unassembled WGS sequence"/>
</dbReference>
<dbReference type="EMBL" id="FJOG01000008">
    <property type="protein sequence ID" value="CZR56414.1"/>
    <property type="molecule type" value="Genomic_DNA"/>
</dbReference>
<name>A0A1L7WUF8_9HELO</name>
<feature type="compositionally biased region" description="Gly residues" evidence="1">
    <location>
        <begin position="167"/>
        <end position="184"/>
    </location>
</feature>
<gene>
    <name evidence="3" type="ORF">PAC_06302</name>
</gene>